<feature type="compositionally biased region" description="Basic and acidic residues" evidence="1">
    <location>
        <begin position="406"/>
        <end position="417"/>
    </location>
</feature>
<evidence type="ECO:0000256" key="1">
    <source>
        <dbReference type="SAM" id="MobiDB-lite"/>
    </source>
</evidence>
<protein>
    <submittedName>
        <fullName evidence="2">Uncharacterized protein</fullName>
    </submittedName>
</protein>
<organism evidence="2 3">
    <name type="scientific">Phytophthora rubi</name>
    <dbReference type="NCBI Taxonomy" id="129364"/>
    <lineage>
        <taxon>Eukaryota</taxon>
        <taxon>Sar</taxon>
        <taxon>Stramenopiles</taxon>
        <taxon>Oomycota</taxon>
        <taxon>Peronosporomycetes</taxon>
        <taxon>Peronosporales</taxon>
        <taxon>Peronosporaceae</taxon>
        <taxon>Phytophthora</taxon>
    </lineage>
</organism>
<feature type="region of interest" description="Disordered" evidence="1">
    <location>
        <begin position="103"/>
        <end position="149"/>
    </location>
</feature>
<dbReference type="Proteomes" id="UP000429607">
    <property type="component" value="Unassembled WGS sequence"/>
</dbReference>
<gene>
    <name evidence="2" type="ORF">PR001_g11605</name>
</gene>
<feature type="compositionally biased region" description="Acidic residues" evidence="1">
    <location>
        <begin position="464"/>
        <end position="477"/>
    </location>
</feature>
<name>A0A6A3MHH8_9STRA</name>
<feature type="compositionally biased region" description="Low complexity" evidence="1">
    <location>
        <begin position="496"/>
        <end position="506"/>
    </location>
</feature>
<feature type="compositionally biased region" description="Acidic residues" evidence="1">
    <location>
        <begin position="418"/>
        <end position="429"/>
    </location>
</feature>
<reference evidence="2 3" key="1">
    <citation type="submission" date="2018-09" db="EMBL/GenBank/DDBJ databases">
        <title>Genomic investigation of the strawberry pathogen Phytophthora fragariae indicates pathogenicity is determined by transcriptional variation in three key races.</title>
        <authorList>
            <person name="Adams T.M."/>
            <person name="Armitage A.D."/>
            <person name="Sobczyk M.K."/>
            <person name="Bates H.J."/>
            <person name="Dunwell J.M."/>
            <person name="Nellist C.F."/>
            <person name="Harrison R.J."/>
        </authorList>
    </citation>
    <scope>NUCLEOTIDE SEQUENCE [LARGE SCALE GENOMIC DNA]</scope>
    <source>
        <strain evidence="2 3">SCRP249</strain>
    </source>
</reference>
<accession>A0A6A3MHH8</accession>
<proteinExistence type="predicted"/>
<feature type="compositionally biased region" description="Acidic residues" evidence="1">
    <location>
        <begin position="448"/>
        <end position="457"/>
    </location>
</feature>
<sequence length="506" mass="55601">MAKSRDVNKDALLRRLRARLDRKSRGATADADAQLRAQVDFYARFRAALFTNGDSTNVQALDAVAVAVLADDVAVPAELSRAVVVLPPPSAMTVETPPPHDLFAPAASVTRTPKRPAAKGAVDRKSPPAKKRRNTKGTDDDADLSMLDLPDDCPPEIRRDLSRLFKEAAAQGKAPFRVAYPWVGQRAWYDPQEHPDMYLVHWRYWMRFRPTFFNCALYAPTDSSEARRKEKSDAIQGRLILISMNVMTFGYYGFLGLYEDGAHDMLMWLGGKAARHSVAAKAKAGSVVTSQTDLATLYRTDRARYDRILANALDPYHIDEEGYKSIPELLEQTNALDPTRKPHLRLNDEALARIVFDVNSGPPPTAAGVGNKSSGPWKVLLSNRRIHEVQVDIAKKLKKGTYEVPGEEKPFKPKEQGDADSDFLDDEDMFTTLAPTPPVEGGYPAGSSDDEDAEELEEKLPADEAPDEDDGDPEDPPDQGGEGEPSDEPPAKSKGSDSSASATKSK</sequence>
<dbReference type="AlphaFoldDB" id="A0A6A3MHH8"/>
<comment type="caution">
    <text evidence="2">The sequence shown here is derived from an EMBL/GenBank/DDBJ whole genome shotgun (WGS) entry which is preliminary data.</text>
</comment>
<feature type="region of interest" description="Disordered" evidence="1">
    <location>
        <begin position="404"/>
        <end position="506"/>
    </location>
</feature>
<evidence type="ECO:0000313" key="3">
    <source>
        <dbReference type="Proteomes" id="UP000429607"/>
    </source>
</evidence>
<dbReference type="EMBL" id="QXFV01000720">
    <property type="protein sequence ID" value="KAE9029030.1"/>
    <property type="molecule type" value="Genomic_DNA"/>
</dbReference>
<evidence type="ECO:0000313" key="2">
    <source>
        <dbReference type="EMBL" id="KAE9029030.1"/>
    </source>
</evidence>